<organism evidence="2 3">
    <name type="scientific">Dreissena polymorpha</name>
    <name type="common">Zebra mussel</name>
    <name type="synonym">Mytilus polymorpha</name>
    <dbReference type="NCBI Taxonomy" id="45954"/>
    <lineage>
        <taxon>Eukaryota</taxon>
        <taxon>Metazoa</taxon>
        <taxon>Spiralia</taxon>
        <taxon>Lophotrochozoa</taxon>
        <taxon>Mollusca</taxon>
        <taxon>Bivalvia</taxon>
        <taxon>Autobranchia</taxon>
        <taxon>Heteroconchia</taxon>
        <taxon>Euheterodonta</taxon>
        <taxon>Imparidentia</taxon>
        <taxon>Neoheterodontei</taxon>
        <taxon>Myida</taxon>
        <taxon>Dreissenoidea</taxon>
        <taxon>Dreissenidae</taxon>
        <taxon>Dreissena</taxon>
    </lineage>
</organism>
<gene>
    <name evidence="2" type="ORF">DPMN_134958</name>
</gene>
<reference evidence="2" key="2">
    <citation type="submission" date="2020-11" db="EMBL/GenBank/DDBJ databases">
        <authorList>
            <person name="McCartney M.A."/>
            <person name="Auch B."/>
            <person name="Kono T."/>
            <person name="Mallez S."/>
            <person name="Becker A."/>
            <person name="Gohl D.M."/>
            <person name="Silverstein K.A.T."/>
            <person name="Koren S."/>
            <person name="Bechman K.B."/>
            <person name="Herman A."/>
            <person name="Abrahante J.E."/>
            <person name="Garbe J."/>
        </authorList>
    </citation>
    <scope>NUCLEOTIDE SEQUENCE</scope>
    <source>
        <strain evidence="2">Duluth1</strain>
        <tissue evidence="2">Whole animal</tissue>
    </source>
</reference>
<feature type="compositionally biased region" description="Basic and acidic residues" evidence="1">
    <location>
        <begin position="415"/>
        <end position="432"/>
    </location>
</feature>
<reference evidence="2" key="1">
    <citation type="journal article" date="2019" name="bioRxiv">
        <title>The Genome of the Zebra Mussel, Dreissena polymorpha: A Resource for Invasive Species Research.</title>
        <authorList>
            <person name="McCartney M.A."/>
            <person name="Auch B."/>
            <person name="Kono T."/>
            <person name="Mallez S."/>
            <person name="Zhang Y."/>
            <person name="Obille A."/>
            <person name="Becker A."/>
            <person name="Abrahante J.E."/>
            <person name="Garbe J."/>
            <person name="Badalamenti J.P."/>
            <person name="Herman A."/>
            <person name="Mangelson H."/>
            <person name="Liachko I."/>
            <person name="Sullivan S."/>
            <person name="Sone E.D."/>
            <person name="Koren S."/>
            <person name="Silverstein K.A.T."/>
            <person name="Beckman K.B."/>
            <person name="Gohl D.M."/>
        </authorList>
    </citation>
    <scope>NUCLEOTIDE SEQUENCE</scope>
    <source>
        <strain evidence="2">Duluth1</strain>
        <tissue evidence="2">Whole animal</tissue>
    </source>
</reference>
<name>A0A9D4FWM0_DREPO</name>
<protein>
    <submittedName>
        <fullName evidence="2">Uncharacterized protein</fullName>
    </submittedName>
</protein>
<keyword evidence="3" id="KW-1185">Reference proteome</keyword>
<accession>A0A9D4FWM0</accession>
<feature type="region of interest" description="Disordered" evidence="1">
    <location>
        <begin position="388"/>
        <end position="450"/>
    </location>
</feature>
<evidence type="ECO:0000313" key="2">
    <source>
        <dbReference type="EMBL" id="KAH3806634.1"/>
    </source>
</evidence>
<evidence type="ECO:0000313" key="3">
    <source>
        <dbReference type="Proteomes" id="UP000828390"/>
    </source>
</evidence>
<feature type="compositionally biased region" description="Polar residues" evidence="1">
    <location>
        <begin position="403"/>
        <end position="414"/>
    </location>
</feature>
<dbReference type="EMBL" id="JAIWYP010000006">
    <property type="protein sequence ID" value="KAH3806634.1"/>
    <property type="molecule type" value="Genomic_DNA"/>
</dbReference>
<proteinExistence type="predicted"/>
<comment type="caution">
    <text evidence="2">The sequence shown here is derived from an EMBL/GenBank/DDBJ whole genome shotgun (WGS) entry which is preliminary data.</text>
</comment>
<evidence type="ECO:0000256" key="1">
    <source>
        <dbReference type="SAM" id="MobiDB-lite"/>
    </source>
</evidence>
<sequence>MDKRNRGQSKANCHIIKRANMTCKGKPPDTPLGNIAGFKPVLFKALSNFSLLNYVLRVIHKRGDKNYLALLTAKTVFMQTFNTCRPIQLKMPSSNTNNSALKNDTDFDNDHQSPANDFKKYGTIEHTKIIRRENALRRKRLTEIINKTSVQAIELVDKLDTRASEHPNDIEISAAYSLSSVILTPYERRLSEQRDHPKHLQSAPSQHTFNVFQKENVQFHTEQRSSKRRCLSSISTHAHGDTYSLSNDESEFGDAKTDIKAADKIQHTERPIKQKTDMDVRKISYRRLASCLFMPFCRRYRLEIFVEDEENECLTPPFRANESNCQADESLLKMRTRRGGIDLTCESKRPKKGLRTDEEKIQFGNEARSNENLIGVKETQMRSDCFDVNTPPHMNTREEVESHTFSTQMRNTLSDNEKDNIDVDDHAGRTKDSNTQQTEESDISDSEIEPHDGAILFDVDPKKYGSLQHMKQIRKQNKMMQVRLQSVSHRKNIYVNPRGTSPERGLRNRLIFAKMRKCVADKSAILHHGDSTSCSVTQHGVPPKTDVTNADLTAAHDSGEQIMPVNRITNIGKTNARIKSSKPTNAEALCQSHMNDSNKKHPSYSPKTLLRQRIKSAKQYGSVAHYQKVKEVNASIKSRVQNAATKLQTWQPVEKMESLTSNMSSQLADGTTAGKQNLKSWKLTSQTFSLNGMKRHYQQDHSSGQSEFDDNKVTAFNVYDRNT</sequence>
<dbReference type="Proteomes" id="UP000828390">
    <property type="component" value="Unassembled WGS sequence"/>
</dbReference>
<dbReference type="AlphaFoldDB" id="A0A9D4FWM0"/>